<dbReference type="InterPro" id="IPR015615">
    <property type="entry name" value="TGF-beta-rel"/>
</dbReference>
<keyword evidence="6" id="KW-0732">Signal</keyword>
<evidence type="ECO:0000313" key="11">
    <source>
        <dbReference type="EMBL" id="CAH1794145.1"/>
    </source>
</evidence>
<keyword evidence="8" id="KW-1015">Disulfide bond</keyword>
<evidence type="ECO:0000256" key="6">
    <source>
        <dbReference type="ARBA" id="ARBA00022729"/>
    </source>
</evidence>
<evidence type="ECO:0000256" key="7">
    <source>
        <dbReference type="ARBA" id="ARBA00023030"/>
    </source>
</evidence>
<evidence type="ECO:0000313" key="12">
    <source>
        <dbReference type="Proteomes" id="UP000749559"/>
    </source>
</evidence>
<dbReference type="GO" id="GO:0005615">
    <property type="term" value="C:extracellular space"/>
    <property type="evidence" value="ECO:0007669"/>
    <property type="project" value="TreeGrafter"/>
</dbReference>
<proteinExistence type="inferred from homology"/>
<dbReference type="InterPro" id="IPR029034">
    <property type="entry name" value="Cystine-knot_cytokine"/>
</dbReference>
<evidence type="ECO:0000256" key="1">
    <source>
        <dbReference type="ARBA" id="ARBA00004613"/>
    </source>
</evidence>
<keyword evidence="3" id="KW-0217">Developmental protein</keyword>
<dbReference type="GO" id="GO:0008083">
    <property type="term" value="F:growth factor activity"/>
    <property type="evidence" value="ECO:0007669"/>
    <property type="project" value="UniProtKB-KW"/>
</dbReference>
<evidence type="ECO:0000256" key="3">
    <source>
        <dbReference type="ARBA" id="ARBA00022473"/>
    </source>
</evidence>
<keyword evidence="5" id="KW-0165">Cleavage on pair of basic residues</keyword>
<dbReference type="AlphaFoldDB" id="A0A8J1Y7D5"/>
<dbReference type="PANTHER" id="PTHR11848">
    <property type="entry name" value="TGF-BETA FAMILY"/>
    <property type="match status" value="1"/>
</dbReference>
<evidence type="ECO:0000256" key="5">
    <source>
        <dbReference type="ARBA" id="ARBA00022685"/>
    </source>
</evidence>
<keyword evidence="9" id="KW-0325">Glycoprotein</keyword>
<dbReference type="SUPFAM" id="SSF57501">
    <property type="entry name" value="Cystine-knot cytokines"/>
    <property type="match status" value="1"/>
</dbReference>
<gene>
    <name evidence="11" type="ORF">OFUS_LOCUS18903</name>
</gene>
<dbReference type="EMBL" id="CAIIXF020000009">
    <property type="protein sequence ID" value="CAH1794145.1"/>
    <property type="molecule type" value="Genomic_DNA"/>
</dbReference>
<dbReference type="Pfam" id="PF00019">
    <property type="entry name" value="TGF_beta"/>
    <property type="match status" value="1"/>
</dbReference>
<keyword evidence="4" id="KW-0964">Secreted</keyword>
<organism evidence="11 12">
    <name type="scientific">Owenia fusiformis</name>
    <name type="common">Polychaete worm</name>
    <dbReference type="NCBI Taxonomy" id="6347"/>
    <lineage>
        <taxon>Eukaryota</taxon>
        <taxon>Metazoa</taxon>
        <taxon>Spiralia</taxon>
        <taxon>Lophotrochozoa</taxon>
        <taxon>Annelida</taxon>
        <taxon>Polychaeta</taxon>
        <taxon>Sedentaria</taxon>
        <taxon>Canalipalpata</taxon>
        <taxon>Sabellida</taxon>
        <taxon>Oweniida</taxon>
        <taxon>Oweniidae</taxon>
        <taxon>Owenia</taxon>
    </lineage>
</organism>
<keyword evidence="7 10" id="KW-0339">Growth factor</keyword>
<dbReference type="InterPro" id="IPR017948">
    <property type="entry name" value="TGFb_CS"/>
</dbReference>
<comment type="similarity">
    <text evidence="2 10">Belongs to the TGF-beta family.</text>
</comment>
<evidence type="ECO:0000256" key="2">
    <source>
        <dbReference type="ARBA" id="ARBA00006656"/>
    </source>
</evidence>
<dbReference type="PANTHER" id="PTHR11848:SF302">
    <property type="entry name" value="TGF-BETA FAMILY PROFILE DOMAIN-CONTAINING PROTEIN"/>
    <property type="match status" value="1"/>
</dbReference>
<dbReference type="PROSITE" id="PS51362">
    <property type="entry name" value="TGF_BETA_2"/>
    <property type="match status" value="1"/>
</dbReference>
<dbReference type="OrthoDB" id="5987191at2759"/>
<dbReference type="GO" id="GO:0005125">
    <property type="term" value="F:cytokine activity"/>
    <property type="evidence" value="ECO:0007669"/>
    <property type="project" value="TreeGrafter"/>
</dbReference>
<dbReference type="FunFam" id="2.10.90.10:FF:000026">
    <property type="entry name" value="Nodal homolog 3-A"/>
    <property type="match status" value="1"/>
</dbReference>
<accession>A0A8J1Y7D5</accession>
<comment type="caution">
    <text evidence="11">The sequence shown here is derived from an EMBL/GenBank/DDBJ whole genome shotgun (WGS) entry which is preliminary data.</text>
</comment>
<dbReference type="PRINTS" id="PR00669">
    <property type="entry name" value="INHIBINA"/>
</dbReference>
<dbReference type="PROSITE" id="PS00250">
    <property type="entry name" value="TGF_BETA_1"/>
    <property type="match status" value="1"/>
</dbReference>
<dbReference type="Proteomes" id="UP000749559">
    <property type="component" value="Unassembled WGS sequence"/>
</dbReference>
<protein>
    <submittedName>
        <fullName evidence="11">Uncharacterized protein</fullName>
    </submittedName>
</protein>
<reference evidence="11" key="1">
    <citation type="submission" date="2022-03" db="EMBL/GenBank/DDBJ databases">
        <authorList>
            <person name="Martin C."/>
        </authorList>
    </citation>
    <scope>NUCLEOTIDE SEQUENCE</scope>
</reference>
<sequence length="356" mass="40453">MKTEVANGVTTENLKLSTKKSRKLNRKRHRNNRNNMKKISDEGLEEEIKLKSSGSTTKFLVELYERLEEGGNMLYAAGHSMHDKELMQADAVRTNAGQVVVGGKTTTVKFILQNVNKKALRTELWFPCSSGKHSNKKVTIRYLSNNNEVIAKKTMKLKLTRSQIRPYGFTDVTKLLENTEAVSVEFTLRNKANSNQLEEITPMLVSFSKDGAEFLNSESQSSKRSKRSIILDNVSKKSIKKLKTKSEKRQRRKGCQKKDFIVDFEELGWDSWIVYPKQFNAYQCSGGCPNPIDESYNPTNHALIQSLMKFKKPDSVKKGPCCVPSKLKPLSMLYYEGDQLVVKHHAGMIADRCACR</sequence>
<dbReference type="Gene3D" id="2.10.90.10">
    <property type="entry name" value="Cystine-knot cytokines"/>
    <property type="match status" value="1"/>
</dbReference>
<keyword evidence="12" id="KW-1185">Reference proteome</keyword>
<evidence type="ECO:0000256" key="4">
    <source>
        <dbReference type="ARBA" id="ARBA00022525"/>
    </source>
</evidence>
<dbReference type="CDD" id="cd13759">
    <property type="entry name" value="TGF_beta_NODAL"/>
    <property type="match status" value="1"/>
</dbReference>
<dbReference type="InterPro" id="IPR001839">
    <property type="entry name" value="TGF-b_C"/>
</dbReference>
<name>A0A8J1Y7D5_OWEFU</name>
<evidence type="ECO:0000256" key="9">
    <source>
        <dbReference type="ARBA" id="ARBA00023180"/>
    </source>
</evidence>
<dbReference type="SMART" id="SM00204">
    <property type="entry name" value="TGFB"/>
    <property type="match status" value="1"/>
</dbReference>
<evidence type="ECO:0000256" key="8">
    <source>
        <dbReference type="ARBA" id="ARBA00023157"/>
    </source>
</evidence>
<comment type="subcellular location">
    <subcellularLocation>
        <location evidence="1">Secreted</location>
    </subcellularLocation>
</comment>
<evidence type="ECO:0000256" key="10">
    <source>
        <dbReference type="RuleBase" id="RU000354"/>
    </source>
</evidence>